<organism evidence="5 6">
    <name type="scientific">Emiliania huxleyi (strain CCMP1516)</name>
    <dbReference type="NCBI Taxonomy" id="280463"/>
    <lineage>
        <taxon>Eukaryota</taxon>
        <taxon>Haptista</taxon>
        <taxon>Haptophyta</taxon>
        <taxon>Prymnesiophyceae</taxon>
        <taxon>Isochrysidales</taxon>
        <taxon>Noelaerhabdaceae</taxon>
        <taxon>Emiliania</taxon>
    </lineage>
</organism>
<dbReference type="RefSeq" id="XP_005770841.1">
    <property type="nucleotide sequence ID" value="XM_005770784.1"/>
</dbReference>
<dbReference type="Gene3D" id="3.40.50.150">
    <property type="entry name" value="Vaccinia Virus protein VP39"/>
    <property type="match status" value="1"/>
</dbReference>
<dbReference type="GeneID" id="19046413"/>
<dbReference type="PANTHER" id="PTHR11558:SF11">
    <property type="entry name" value="SPERMIDINE SYNTHASE"/>
    <property type="match status" value="1"/>
</dbReference>
<dbReference type="NCBIfam" id="NF002010">
    <property type="entry name" value="PRK00811.1"/>
    <property type="match status" value="1"/>
</dbReference>
<reference evidence="5" key="2">
    <citation type="submission" date="2024-10" db="UniProtKB">
        <authorList>
            <consortium name="EnsemblProtists"/>
        </authorList>
    </citation>
    <scope>IDENTIFICATION</scope>
</reference>
<dbReference type="EnsemblProtists" id="EOD18412">
    <property type="protein sequence ID" value="EOD18412"/>
    <property type="gene ID" value="EMIHUDRAFT_461445"/>
</dbReference>
<reference evidence="6" key="1">
    <citation type="journal article" date="2013" name="Nature">
        <title>Pan genome of the phytoplankton Emiliania underpins its global distribution.</title>
        <authorList>
            <person name="Read B.A."/>
            <person name="Kegel J."/>
            <person name="Klute M.J."/>
            <person name="Kuo A."/>
            <person name="Lefebvre S.C."/>
            <person name="Maumus F."/>
            <person name="Mayer C."/>
            <person name="Miller J."/>
            <person name="Monier A."/>
            <person name="Salamov A."/>
            <person name="Young J."/>
            <person name="Aguilar M."/>
            <person name="Claverie J.M."/>
            <person name="Frickenhaus S."/>
            <person name="Gonzalez K."/>
            <person name="Herman E.K."/>
            <person name="Lin Y.C."/>
            <person name="Napier J."/>
            <person name="Ogata H."/>
            <person name="Sarno A.F."/>
            <person name="Shmutz J."/>
            <person name="Schroeder D."/>
            <person name="de Vargas C."/>
            <person name="Verret F."/>
            <person name="von Dassow P."/>
            <person name="Valentin K."/>
            <person name="Van de Peer Y."/>
            <person name="Wheeler G."/>
            <person name="Dacks J.B."/>
            <person name="Delwiche C.F."/>
            <person name="Dyhrman S.T."/>
            <person name="Glockner G."/>
            <person name="John U."/>
            <person name="Richards T."/>
            <person name="Worden A.Z."/>
            <person name="Zhang X."/>
            <person name="Grigoriev I.V."/>
            <person name="Allen A.E."/>
            <person name="Bidle K."/>
            <person name="Borodovsky M."/>
            <person name="Bowler C."/>
            <person name="Brownlee C."/>
            <person name="Cock J.M."/>
            <person name="Elias M."/>
            <person name="Gladyshev V.N."/>
            <person name="Groth M."/>
            <person name="Guda C."/>
            <person name="Hadaegh A."/>
            <person name="Iglesias-Rodriguez M.D."/>
            <person name="Jenkins J."/>
            <person name="Jones B.M."/>
            <person name="Lawson T."/>
            <person name="Leese F."/>
            <person name="Lindquist E."/>
            <person name="Lobanov A."/>
            <person name="Lomsadze A."/>
            <person name="Malik S.B."/>
            <person name="Marsh M.E."/>
            <person name="Mackinder L."/>
            <person name="Mock T."/>
            <person name="Mueller-Roeber B."/>
            <person name="Pagarete A."/>
            <person name="Parker M."/>
            <person name="Probert I."/>
            <person name="Quesneville H."/>
            <person name="Raines C."/>
            <person name="Rensing S.A."/>
            <person name="Riano-Pachon D.M."/>
            <person name="Richier S."/>
            <person name="Rokitta S."/>
            <person name="Shiraiwa Y."/>
            <person name="Soanes D.M."/>
            <person name="van der Giezen M."/>
            <person name="Wahlund T.M."/>
            <person name="Williams B."/>
            <person name="Wilson W."/>
            <person name="Wolfe G."/>
            <person name="Wurch L.L."/>
        </authorList>
    </citation>
    <scope>NUCLEOTIDE SEQUENCE</scope>
</reference>
<dbReference type="PROSITE" id="PS51006">
    <property type="entry name" value="PABS_2"/>
    <property type="match status" value="1"/>
</dbReference>
<dbReference type="InterPro" id="IPR001045">
    <property type="entry name" value="Spermi_synthase"/>
</dbReference>
<protein>
    <recommendedName>
        <fullName evidence="4">PABS domain-containing protein</fullName>
    </recommendedName>
</protein>
<dbReference type="HAMAP" id="MF_00198">
    <property type="entry name" value="Spermidine_synth"/>
    <property type="match status" value="1"/>
</dbReference>
<name>A0A0D3J4H7_EMIH1</name>
<dbReference type="GO" id="GO:0008295">
    <property type="term" value="P:spermidine biosynthetic process"/>
    <property type="evidence" value="ECO:0007669"/>
    <property type="project" value="TreeGrafter"/>
</dbReference>
<dbReference type="PaxDb" id="2903-EOD18412"/>
<evidence type="ECO:0000313" key="5">
    <source>
        <dbReference type="EnsemblProtists" id="EOD18412"/>
    </source>
</evidence>
<dbReference type="InterPro" id="IPR037163">
    <property type="entry name" value="Spermidine_synt_N_sf"/>
</dbReference>
<dbReference type="PANTHER" id="PTHR11558">
    <property type="entry name" value="SPERMIDINE/SPERMINE SYNTHASE"/>
    <property type="match status" value="1"/>
</dbReference>
<proteinExistence type="inferred from homology"/>
<dbReference type="FunFam" id="2.30.140.10:FF:000001">
    <property type="entry name" value="SPE3p Spermidine synthase"/>
    <property type="match status" value="1"/>
</dbReference>
<keyword evidence="6" id="KW-1185">Reference proteome</keyword>
<evidence type="ECO:0000256" key="3">
    <source>
        <dbReference type="PROSITE-ProRule" id="PRU00354"/>
    </source>
</evidence>
<dbReference type="OMA" id="EYTIEAK"/>
<dbReference type="SUPFAM" id="SSF53335">
    <property type="entry name" value="S-adenosyl-L-methionine-dependent methyltransferases"/>
    <property type="match status" value="1"/>
</dbReference>
<dbReference type="InterPro" id="IPR029063">
    <property type="entry name" value="SAM-dependent_MTases_sf"/>
</dbReference>
<sequence>MAVRDNWFTENEVMWPGQAMSLKVEEVLFEGRSKFQDILVFRSSTYGTVLVLDGVIQLTERDEHAYQEMIAQLPLHSHPNPQSVLIVGGGDGGVCRHPDVASVTMCEIDELVCDVAKKYLSHSTATAFDDPRVHADAAEYVKDKCDAYDLVIVDSSDPIGPAETLFTSSFYSCLRKAMRPGAIMCNQGECIWLHLPLIADCLRSCHEIFPSVDYAYTTIPTYPSGQIGFLLCSTAAGAVLRRPLREPTPEMQAQLKYYSPAAHAAAFILPRFAEETVAAVRKPPMPYACTSGAPPLLTRSSLALAAVGAYVNVPLVTTARAALCKQMGALFLTQWRAHRHVCENFSPWRNATECTGMRFYHWGALAGFIGLLDAGFYQRPRQAAADFTIT</sequence>
<comment type="similarity">
    <text evidence="1">Belongs to the spermidine/spermine synthase family.</text>
</comment>
<evidence type="ECO:0000256" key="1">
    <source>
        <dbReference type="ARBA" id="ARBA00007867"/>
    </source>
</evidence>
<dbReference type="Pfam" id="PF01564">
    <property type="entry name" value="Spermine_synth"/>
    <property type="match status" value="1"/>
</dbReference>
<dbReference type="GO" id="GO:0004766">
    <property type="term" value="F:spermidine synthase activity"/>
    <property type="evidence" value="ECO:0007669"/>
    <property type="project" value="TreeGrafter"/>
</dbReference>
<dbReference type="Gene3D" id="2.30.140.10">
    <property type="entry name" value="Spermidine synthase, tetramerisation domain"/>
    <property type="match status" value="1"/>
</dbReference>
<dbReference type="KEGG" id="ehx:EMIHUDRAFT_461445"/>
<dbReference type="eggNOG" id="KOG1562">
    <property type="taxonomic scope" value="Eukaryota"/>
</dbReference>
<evidence type="ECO:0000259" key="4">
    <source>
        <dbReference type="PROSITE" id="PS51006"/>
    </source>
</evidence>
<evidence type="ECO:0000256" key="2">
    <source>
        <dbReference type="ARBA" id="ARBA00022679"/>
    </source>
</evidence>
<dbReference type="GO" id="GO:0005829">
    <property type="term" value="C:cytosol"/>
    <property type="evidence" value="ECO:0007669"/>
    <property type="project" value="TreeGrafter"/>
</dbReference>
<dbReference type="Pfam" id="PF17284">
    <property type="entry name" value="Spermine_synt_N"/>
    <property type="match status" value="1"/>
</dbReference>
<accession>A0A0D3J4H7</accession>
<feature type="domain" description="PABS" evidence="4">
    <location>
        <begin position="5"/>
        <end position="234"/>
    </location>
</feature>
<dbReference type="NCBIfam" id="TIGR00417">
    <property type="entry name" value="speE"/>
    <property type="match status" value="1"/>
</dbReference>
<dbReference type="FunFam" id="3.40.50.150:FF:000013">
    <property type="entry name" value="Spermidine synthase"/>
    <property type="match status" value="1"/>
</dbReference>
<keyword evidence="3" id="KW-0620">Polyamine biosynthesis</keyword>
<dbReference type="STRING" id="2903.R1C830"/>
<dbReference type="AlphaFoldDB" id="A0A0D3J4H7"/>
<dbReference type="InterPro" id="IPR035246">
    <property type="entry name" value="Spermidine_synt_N"/>
</dbReference>
<dbReference type="InterPro" id="IPR030374">
    <property type="entry name" value="PABS"/>
</dbReference>
<keyword evidence="2 3" id="KW-0808">Transferase</keyword>
<dbReference type="Proteomes" id="UP000013827">
    <property type="component" value="Unassembled WGS sequence"/>
</dbReference>
<evidence type="ECO:0000313" key="6">
    <source>
        <dbReference type="Proteomes" id="UP000013827"/>
    </source>
</evidence>
<feature type="active site" description="Proton acceptor" evidence="3">
    <location>
        <position position="154"/>
    </location>
</feature>
<dbReference type="CDD" id="cd02440">
    <property type="entry name" value="AdoMet_MTases"/>
    <property type="match status" value="1"/>
</dbReference>
<dbReference type="HOGENOM" id="CLU_048199_0_0_1"/>